<organism evidence="1 2">
    <name type="scientific">Enterovibrio coralii</name>
    <dbReference type="NCBI Taxonomy" id="294935"/>
    <lineage>
        <taxon>Bacteria</taxon>
        <taxon>Pseudomonadati</taxon>
        <taxon>Pseudomonadota</taxon>
        <taxon>Gammaproteobacteria</taxon>
        <taxon>Vibrionales</taxon>
        <taxon>Vibrionaceae</taxon>
        <taxon>Enterovibrio</taxon>
    </lineage>
</organism>
<protein>
    <submittedName>
        <fullName evidence="1">Uncharacterized protein</fullName>
    </submittedName>
</protein>
<gene>
    <name evidence="1" type="ORF">ATN88_09230</name>
</gene>
<name>A0A135IA50_9GAMM</name>
<evidence type="ECO:0000313" key="1">
    <source>
        <dbReference type="EMBL" id="KXF82331.1"/>
    </source>
</evidence>
<dbReference type="Proteomes" id="UP000070529">
    <property type="component" value="Unassembled WGS sequence"/>
</dbReference>
<evidence type="ECO:0000313" key="2">
    <source>
        <dbReference type="Proteomes" id="UP000070529"/>
    </source>
</evidence>
<keyword evidence="2" id="KW-1185">Reference proteome</keyword>
<dbReference type="EMBL" id="LNTY01000025">
    <property type="protein sequence ID" value="KXF82331.1"/>
    <property type="molecule type" value="Genomic_DNA"/>
</dbReference>
<sequence>MTRKRRFKGKPTDVAYAEKAPIVRCFFAFKLGILFRLITGGLLGFAQFDGEIQIRRKVENGIQKLF</sequence>
<comment type="caution">
    <text evidence="1">The sequence shown here is derived from an EMBL/GenBank/DDBJ whole genome shotgun (WGS) entry which is preliminary data.</text>
</comment>
<dbReference type="AlphaFoldDB" id="A0A135IA50"/>
<reference evidence="1 2" key="1">
    <citation type="submission" date="2015-11" db="EMBL/GenBank/DDBJ databases">
        <title>Genomic Taxonomy of the Vibrionaceae.</title>
        <authorList>
            <person name="Gomez-Gil B."/>
            <person name="Enciso-Ibarra J."/>
        </authorList>
    </citation>
    <scope>NUCLEOTIDE SEQUENCE [LARGE SCALE GENOMIC DNA]</scope>
    <source>
        <strain evidence="1 2">CAIM 912</strain>
    </source>
</reference>
<proteinExistence type="predicted"/>
<dbReference type="STRING" id="294935.ATN88_09230"/>
<accession>A0A135IA50</accession>